<evidence type="ECO:0000256" key="5">
    <source>
        <dbReference type="ARBA" id="ARBA00023157"/>
    </source>
</evidence>
<keyword evidence="4" id="KW-0722">Serine protease inhibitor</keyword>
<dbReference type="SMART" id="SM00280">
    <property type="entry name" value="KAZAL"/>
    <property type="match status" value="1"/>
</dbReference>
<evidence type="ECO:0000256" key="2">
    <source>
        <dbReference type="ARBA" id="ARBA00022525"/>
    </source>
</evidence>
<dbReference type="EMBL" id="JAFIRN010000005">
    <property type="protein sequence ID" value="KAG5849540.1"/>
    <property type="molecule type" value="Genomic_DNA"/>
</dbReference>
<sequence>MASKMLLLLCLLIFTVDAEEKSGLYRKPSCGEMSAMHACPMNFAPVCGTDGNTYPNECSLCFQRQNTKTDILITKDDSC</sequence>
<dbReference type="Proteomes" id="UP001044222">
    <property type="component" value="Unassembled WGS sequence"/>
</dbReference>
<dbReference type="AlphaFoldDB" id="A0A0E9X9Y5"/>
<dbReference type="Pfam" id="PF00050">
    <property type="entry name" value="Kazal_1"/>
    <property type="match status" value="1"/>
</dbReference>
<feature type="domain" description="Kazal-like" evidence="7">
    <location>
        <begin position="24"/>
        <end position="79"/>
    </location>
</feature>
<organism evidence="8">
    <name type="scientific">Anguilla anguilla</name>
    <name type="common">European freshwater eel</name>
    <name type="synonym">Muraena anguilla</name>
    <dbReference type="NCBI Taxonomy" id="7936"/>
    <lineage>
        <taxon>Eukaryota</taxon>
        <taxon>Metazoa</taxon>
        <taxon>Chordata</taxon>
        <taxon>Craniata</taxon>
        <taxon>Vertebrata</taxon>
        <taxon>Euteleostomi</taxon>
        <taxon>Actinopterygii</taxon>
        <taxon>Neopterygii</taxon>
        <taxon>Teleostei</taxon>
        <taxon>Anguilliformes</taxon>
        <taxon>Anguillidae</taxon>
        <taxon>Anguilla</taxon>
    </lineage>
</organism>
<dbReference type="InterPro" id="IPR002350">
    <property type="entry name" value="Kazal_dom"/>
</dbReference>
<evidence type="ECO:0000313" key="10">
    <source>
        <dbReference type="Proteomes" id="UP001044222"/>
    </source>
</evidence>
<comment type="subcellular location">
    <subcellularLocation>
        <location evidence="1">Secreted</location>
    </subcellularLocation>
</comment>
<name>A0A0E9X9Y5_ANGAN</name>
<feature type="chain" id="PRO_5039969946" description="Kazal-like domain-containing protein" evidence="6">
    <location>
        <begin position="19"/>
        <end position="79"/>
    </location>
</feature>
<keyword evidence="10" id="KW-1185">Reference proteome</keyword>
<dbReference type="PRINTS" id="PR00290">
    <property type="entry name" value="KAZALINHBTR"/>
</dbReference>
<dbReference type="InterPro" id="IPR001239">
    <property type="entry name" value="Prot_inh_Kazal-m"/>
</dbReference>
<keyword evidence="3" id="KW-0646">Protease inhibitor</keyword>
<dbReference type="PROSITE" id="PS00282">
    <property type="entry name" value="KAZAL_1"/>
    <property type="match status" value="1"/>
</dbReference>
<evidence type="ECO:0000256" key="6">
    <source>
        <dbReference type="SAM" id="SignalP"/>
    </source>
</evidence>
<dbReference type="PANTHER" id="PTHR47729">
    <property type="entry name" value="SERINE PEPTIDASE INHIBITOR, KAZAL TYPE 2, TANDEM DUPLICATE 1-RELATED"/>
    <property type="match status" value="1"/>
</dbReference>
<evidence type="ECO:0000256" key="4">
    <source>
        <dbReference type="ARBA" id="ARBA00022900"/>
    </source>
</evidence>
<evidence type="ECO:0000259" key="7">
    <source>
        <dbReference type="PROSITE" id="PS51465"/>
    </source>
</evidence>
<keyword evidence="2" id="KW-0964">Secreted</keyword>
<evidence type="ECO:0000313" key="9">
    <source>
        <dbReference type="EMBL" id="KAG5849540.1"/>
    </source>
</evidence>
<dbReference type="InterPro" id="IPR036058">
    <property type="entry name" value="Kazal_dom_sf"/>
</dbReference>
<evidence type="ECO:0000256" key="3">
    <source>
        <dbReference type="ARBA" id="ARBA00022690"/>
    </source>
</evidence>
<dbReference type="OrthoDB" id="126772at2759"/>
<keyword evidence="6" id="KW-0732">Signal</keyword>
<gene>
    <name evidence="9" type="ORF">ANANG_G00112040</name>
</gene>
<dbReference type="Gene3D" id="3.30.60.30">
    <property type="match status" value="1"/>
</dbReference>
<dbReference type="PROSITE" id="PS51465">
    <property type="entry name" value="KAZAL_2"/>
    <property type="match status" value="1"/>
</dbReference>
<dbReference type="InterPro" id="IPR051597">
    <property type="entry name" value="Bifunctional_prot_inhibitor"/>
</dbReference>
<dbReference type="SUPFAM" id="SSF100895">
    <property type="entry name" value="Kazal-type serine protease inhibitors"/>
    <property type="match status" value="1"/>
</dbReference>
<evidence type="ECO:0000313" key="8">
    <source>
        <dbReference type="EMBL" id="JAH98665.1"/>
    </source>
</evidence>
<reference evidence="8" key="2">
    <citation type="journal article" date="2015" name="Fish Shellfish Immunol.">
        <title>Early steps in the European eel (Anguilla anguilla)-Vibrio vulnificus interaction in the gills: Role of the RtxA13 toxin.</title>
        <authorList>
            <person name="Callol A."/>
            <person name="Pajuelo D."/>
            <person name="Ebbesson L."/>
            <person name="Teles M."/>
            <person name="MacKenzie S."/>
            <person name="Amaro C."/>
        </authorList>
    </citation>
    <scope>NUCLEOTIDE SEQUENCE</scope>
</reference>
<dbReference type="CDD" id="cd01327">
    <property type="entry name" value="KAZAL_PSTI"/>
    <property type="match status" value="1"/>
</dbReference>
<proteinExistence type="predicted"/>
<dbReference type="PANTHER" id="PTHR47729:SF1">
    <property type="entry name" value="OVOMUCOID-LIKE-RELATED"/>
    <property type="match status" value="1"/>
</dbReference>
<reference evidence="8" key="1">
    <citation type="submission" date="2014-11" db="EMBL/GenBank/DDBJ databases">
        <authorList>
            <person name="Amaro Gonzalez C."/>
        </authorList>
    </citation>
    <scope>NUCLEOTIDE SEQUENCE</scope>
</reference>
<feature type="signal peptide" evidence="6">
    <location>
        <begin position="1"/>
        <end position="18"/>
    </location>
</feature>
<dbReference type="EMBL" id="GBXM01009912">
    <property type="protein sequence ID" value="JAH98665.1"/>
    <property type="molecule type" value="Transcribed_RNA"/>
</dbReference>
<keyword evidence="5" id="KW-1015">Disulfide bond</keyword>
<reference evidence="9" key="3">
    <citation type="submission" date="2021-01" db="EMBL/GenBank/DDBJ databases">
        <title>A chromosome-scale assembly of European eel, Anguilla anguilla.</title>
        <authorList>
            <person name="Henkel C."/>
            <person name="Jong-Raadsen S.A."/>
            <person name="Dufour S."/>
            <person name="Weltzien F.-A."/>
            <person name="Palstra A.P."/>
            <person name="Pelster B."/>
            <person name="Spaink H.P."/>
            <person name="Van Den Thillart G.E."/>
            <person name="Jansen H."/>
            <person name="Zahm M."/>
            <person name="Klopp C."/>
            <person name="Cedric C."/>
            <person name="Louis A."/>
            <person name="Berthelot C."/>
            <person name="Parey E."/>
            <person name="Roest Crollius H."/>
            <person name="Montfort J."/>
            <person name="Robinson-Rechavi M."/>
            <person name="Bucao C."/>
            <person name="Bouchez O."/>
            <person name="Gislard M."/>
            <person name="Lluch J."/>
            <person name="Milhes M."/>
            <person name="Lampietro C."/>
            <person name="Lopez Roques C."/>
            <person name="Donnadieu C."/>
            <person name="Braasch I."/>
            <person name="Desvignes T."/>
            <person name="Postlethwait J."/>
            <person name="Bobe J."/>
            <person name="Guiguen Y."/>
            <person name="Dirks R."/>
        </authorList>
    </citation>
    <scope>NUCLEOTIDE SEQUENCE</scope>
    <source>
        <strain evidence="9">Tag_6206</strain>
        <tissue evidence="9">Liver</tissue>
    </source>
</reference>
<dbReference type="OMA" id="NECHLCL"/>
<dbReference type="GO" id="GO:0004867">
    <property type="term" value="F:serine-type endopeptidase inhibitor activity"/>
    <property type="evidence" value="ECO:0007669"/>
    <property type="project" value="UniProtKB-KW"/>
</dbReference>
<dbReference type="GO" id="GO:0005576">
    <property type="term" value="C:extracellular region"/>
    <property type="evidence" value="ECO:0007669"/>
    <property type="project" value="UniProtKB-SubCell"/>
</dbReference>
<protein>
    <recommendedName>
        <fullName evidence="7">Kazal-like domain-containing protein</fullName>
    </recommendedName>
</protein>
<evidence type="ECO:0000256" key="1">
    <source>
        <dbReference type="ARBA" id="ARBA00004613"/>
    </source>
</evidence>
<accession>A0A0E9X9Y5</accession>